<evidence type="ECO:0000313" key="1">
    <source>
        <dbReference type="EMBL" id="MBC8756209.1"/>
    </source>
</evidence>
<evidence type="ECO:0008006" key="3">
    <source>
        <dbReference type="Google" id="ProtNLM"/>
    </source>
</evidence>
<dbReference type="RefSeq" id="WP_187563252.1">
    <property type="nucleotide sequence ID" value="NZ_JACGWS010000010.1"/>
</dbReference>
<reference evidence="1 2" key="1">
    <citation type="submission" date="2020-07" db="EMBL/GenBank/DDBJ databases">
        <title>Description of Kordia aestuariivivens sp. nov., isolated from a tidal flat.</title>
        <authorList>
            <person name="Park S."/>
            <person name="Yoon J.-H."/>
        </authorList>
    </citation>
    <scope>NUCLEOTIDE SEQUENCE [LARGE SCALE GENOMIC DNA]</scope>
    <source>
        <strain evidence="1 2">YSTF-M3</strain>
    </source>
</reference>
<evidence type="ECO:0000313" key="2">
    <source>
        <dbReference type="Proteomes" id="UP000619238"/>
    </source>
</evidence>
<dbReference type="PROSITE" id="PS51257">
    <property type="entry name" value="PROKAR_LIPOPROTEIN"/>
    <property type="match status" value="1"/>
</dbReference>
<organism evidence="1 2">
    <name type="scientific">Kordia aestuariivivens</name>
    <dbReference type="NCBI Taxonomy" id="2759037"/>
    <lineage>
        <taxon>Bacteria</taxon>
        <taxon>Pseudomonadati</taxon>
        <taxon>Bacteroidota</taxon>
        <taxon>Flavobacteriia</taxon>
        <taxon>Flavobacteriales</taxon>
        <taxon>Flavobacteriaceae</taxon>
        <taxon>Kordia</taxon>
    </lineage>
</organism>
<dbReference type="EMBL" id="JACGWS010000010">
    <property type="protein sequence ID" value="MBC8756209.1"/>
    <property type="molecule type" value="Genomic_DNA"/>
</dbReference>
<comment type="caution">
    <text evidence="1">The sequence shown here is derived from an EMBL/GenBank/DDBJ whole genome shotgun (WGS) entry which is preliminary data.</text>
</comment>
<proteinExistence type="predicted"/>
<protein>
    <recommendedName>
        <fullName evidence="3">Lipoprotein</fullName>
    </recommendedName>
</protein>
<sequence length="190" mass="21960">MKKIIYIVFIVFAGCSVFNTSKKTSKAKDSIEKNDNSIPSEIAKLNATTDSLIKISDKMEFSTKYITTRIIEGSLQFFDRSLLETGSGGFVTNIYTNQKTNEVVKAEYYQTINYKDTTNVTSGRLEITIYYKKENAYFAIYNNRERDKENVISDEKYYFQLNNTEKHTNDSQKKTIKYILGLSEEILSEK</sequence>
<keyword evidence="2" id="KW-1185">Reference proteome</keyword>
<accession>A0ABR7QCA7</accession>
<gene>
    <name evidence="1" type="ORF">H2O64_16145</name>
</gene>
<dbReference type="Proteomes" id="UP000619238">
    <property type="component" value="Unassembled WGS sequence"/>
</dbReference>
<name>A0ABR7QCA7_9FLAO</name>